<evidence type="ECO:0000256" key="3">
    <source>
        <dbReference type="ARBA" id="ARBA00023242"/>
    </source>
</evidence>
<dbReference type="GO" id="GO:0042273">
    <property type="term" value="P:ribosomal large subunit biogenesis"/>
    <property type="evidence" value="ECO:0007669"/>
    <property type="project" value="TreeGrafter"/>
</dbReference>
<protein>
    <recommendedName>
        <fullName evidence="6">Nucleolar complex protein 2 homolog</fullName>
    </recommendedName>
</protein>
<reference evidence="5" key="1">
    <citation type="submission" date="2021-01" db="EMBL/GenBank/DDBJ databases">
        <authorList>
            <person name="Corre E."/>
            <person name="Pelletier E."/>
            <person name="Niang G."/>
            <person name="Scheremetjew M."/>
            <person name="Finn R."/>
            <person name="Kale V."/>
            <person name="Holt S."/>
            <person name="Cochrane G."/>
            <person name="Meng A."/>
            <person name="Brown T."/>
            <person name="Cohen L."/>
        </authorList>
    </citation>
    <scope>NUCLEOTIDE SEQUENCE</scope>
    <source>
        <strain evidence="5">OF101</strain>
    </source>
</reference>
<feature type="region of interest" description="Disordered" evidence="4">
    <location>
        <begin position="1"/>
        <end position="22"/>
    </location>
</feature>
<evidence type="ECO:0000256" key="2">
    <source>
        <dbReference type="ARBA" id="ARBA00005907"/>
    </source>
</evidence>
<dbReference type="GO" id="GO:0030691">
    <property type="term" value="C:Noc2p-Noc3p complex"/>
    <property type="evidence" value="ECO:0007669"/>
    <property type="project" value="TreeGrafter"/>
</dbReference>
<organism evidence="5">
    <name type="scientific">Alexandrium catenella</name>
    <name type="common">Red tide dinoflagellate</name>
    <name type="synonym">Gonyaulax catenella</name>
    <dbReference type="NCBI Taxonomy" id="2925"/>
    <lineage>
        <taxon>Eukaryota</taxon>
        <taxon>Sar</taxon>
        <taxon>Alveolata</taxon>
        <taxon>Dinophyceae</taxon>
        <taxon>Gonyaulacales</taxon>
        <taxon>Pyrocystaceae</taxon>
        <taxon>Alexandrium</taxon>
    </lineage>
</organism>
<name>A0A7S1RLJ2_ALECA</name>
<feature type="region of interest" description="Disordered" evidence="4">
    <location>
        <begin position="682"/>
        <end position="775"/>
    </location>
</feature>
<dbReference type="PANTHER" id="PTHR12687:SF4">
    <property type="entry name" value="NUCLEOLAR COMPLEX PROTEIN 2 HOMOLOG"/>
    <property type="match status" value="1"/>
</dbReference>
<dbReference type="GO" id="GO:0005730">
    <property type="term" value="C:nucleolus"/>
    <property type="evidence" value="ECO:0007669"/>
    <property type="project" value="TreeGrafter"/>
</dbReference>
<gene>
    <name evidence="5" type="ORF">ACAT0790_LOCUS46489</name>
</gene>
<feature type="region of interest" description="Disordered" evidence="4">
    <location>
        <begin position="204"/>
        <end position="233"/>
    </location>
</feature>
<feature type="compositionally biased region" description="Basic and acidic residues" evidence="4">
    <location>
        <begin position="752"/>
        <end position="767"/>
    </location>
</feature>
<dbReference type="InterPro" id="IPR005343">
    <property type="entry name" value="Noc2"/>
</dbReference>
<comment type="similarity">
    <text evidence="2">Belongs to the NOC2 family.</text>
</comment>
<feature type="compositionally biased region" description="Basic and acidic residues" evidence="4">
    <location>
        <begin position="13"/>
        <end position="22"/>
    </location>
</feature>
<keyword evidence="3" id="KW-0539">Nucleus</keyword>
<dbReference type="Pfam" id="PF03715">
    <property type="entry name" value="Noc2"/>
    <property type="match status" value="1"/>
</dbReference>
<feature type="compositionally biased region" description="Low complexity" evidence="4">
    <location>
        <begin position="732"/>
        <end position="741"/>
    </location>
</feature>
<evidence type="ECO:0008006" key="6">
    <source>
        <dbReference type="Google" id="ProtNLM"/>
    </source>
</evidence>
<feature type="compositionally biased region" description="Basic and acidic residues" evidence="4">
    <location>
        <begin position="129"/>
        <end position="158"/>
    </location>
</feature>
<feature type="region of interest" description="Disordered" evidence="4">
    <location>
        <begin position="418"/>
        <end position="444"/>
    </location>
</feature>
<dbReference type="PANTHER" id="PTHR12687">
    <property type="entry name" value="NUCLEOLAR COMPLEX 2 AND RAD4-RELATED"/>
    <property type="match status" value="1"/>
</dbReference>
<dbReference type="AlphaFoldDB" id="A0A7S1RLJ2"/>
<comment type="subcellular location">
    <subcellularLocation>
        <location evidence="1">Nucleus</location>
    </subcellularLocation>
</comment>
<evidence type="ECO:0000256" key="4">
    <source>
        <dbReference type="SAM" id="MobiDB-lite"/>
    </source>
</evidence>
<feature type="region of interest" description="Disordered" evidence="4">
    <location>
        <begin position="45"/>
        <end position="87"/>
    </location>
</feature>
<evidence type="ECO:0000256" key="1">
    <source>
        <dbReference type="ARBA" id="ARBA00004123"/>
    </source>
</evidence>
<feature type="compositionally biased region" description="Basic residues" evidence="4">
    <location>
        <begin position="204"/>
        <end position="223"/>
    </location>
</feature>
<proteinExistence type="inferred from homology"/>
<feature type="compositionally biased region" description="Basic residues" evidence="4">
    <location>
        <begin position="159"/>
        <end position="169"/>
    </location>
</feature>
<sequence length="775" mass="87101">MKALEDSGDEADAGARHEQELKAIKEKDPEFYKFLVESDKSLLDFRAPTPAEMAVGEEEPGDDEEDEEEDAEETKAKAKKAAGAAQAAKKVLTPERLHRIQDTVMDSFTSCKAALNIYHTAVRSIEGRAMESTDPAWKEAEAERKAKEEKKAEQEGGKKPKPKPKRSKARPGLLEIEDEAIFSEVIEWSLTNLLAAFHHHAGKLRKGSAPNKKRQKQKGKKGGKKEDEEFDVDPGPGAAVDVRRYARWLRVQVLVKIFWDETFFLLNHLVGQQMIEYLLRNISGPQAISWLWPFKKVRSLFIKKCILVWSQAPTQPVRLLAFLFLRNLGAMALQERESTVKKTPLLDDIIRTMVKGFAQAASAGFTWRSINSFRVMENSFVEMLRLDDSTAYRLGYVCIRQLAIVLRNACIAVNSHTDHSKSKGQATSMARGKNKKELTEKQRKKRAHYQQAAQSLVAWPFIRGVYLWTKAVGTLPSLRELAYPLSMVIMGAVKSQISKIQMFPFVYHCLLCQNRLGASLGVYVPISSHLMKCFEVMNIAIDKAFQKRRSSAGKDYAGVSQAKAPEVEVLTHFGEGQRYDSLTLEAVGGNLMFLLADHMGLLSQSPAFPELVSIVLIHVRKHRKHCGSEAMRRQLTTFIQAAEATAEQVRLKREALTEAPSFKKFLIFDADTQMAKLRVTMTKRKADEEKQRIEAETRDDGKPEGDDAKGDKNKKKQRKGRRQREAEEAAAEAEGAAGEAAKPAKKRRRKGGKEEAPADQKEDKVEEMAFSSGED</sequence>
<accession>A0A7S1RLJ2</accession>
<feature type="compositionally biased region" description="Acidic residues" evidence="4">
    <location>
        <begin position="55"/>
        <end position="72"/>
    </location>
</feature>
<feature type="compositionally biased region" description="Basic residues" evidence="4">
    <location>
        <begin position="712"/>
        <end position="722"/>
    </location>
</feature>
<evidence type="ECO:0000313" key="5">
    <source>
        <dbReference type="EMBL" id="CAD9169720.1"/>
    </source>
</evidence>
<feature type="compositionally biased region" description="Acidic residues" evidence="4">
    <location>
        <begin position="1"/>
        <end position="12"/>
    </location>
</feature>
<dbReference type="GO" id="GO:0005654">
    <property type="term" value="C:nucleoplasm"/>
    <property type="evidence" value="ECO:0007669"/>
    <property type="project" value="TreeGrafter"/>
</dbReference>
<feature type="region of interest" description="Disordered" evidence="4">
    <location>
        <begin position="129"/>
        <end position="170"/>
    </location>
</feature>
<feature type="compositionally biased region" description="Basic and acidic residues" evidence="4">
    <location>
        <begin position="684"/>
        <end position="711"/>
    </location>
</feature>
<dbReference type="EMBL" id="HBGE01077719">
    <property type="protein sequence ID" value="CAD9169720.1"/>
    <property type="molecule type" value="Transcribed_RNA"/>
</dbReference>
<dbReference type="GO" id="GO:0030690">
    <property type="term" value="C:Noc1p-Noc2p complex"/>
    <property type="evidence" value="ECO:0007669"/>
    <property type="project" value="TreeGrafter"/>
</dbReference>